<sequence length="81" mass="8811">MPRHTSLRTDYMARPGGDAHEIHPVPAAEMTEYRTAVQRGLRQLNAGQKVSGAALQAWADSLFTETELPFPTPAVIPSPKA</sequence>
<organism evidence="2 3">
    <name type="scientific">Acidocella aminolytica 101 = DSM 11237</name>
    <dbReference type="NCBI Taxonomy" id="1120923"/>
    <lineage>
        <taxon>Bacteria</taxon>
        <taxon>Pseudomonadati</taxon>
        <taxon>Pseudomonadota</taxon>
        <taxon>Alphaproteobacteria</taxon>
        <taxon>Acetobacterales</taxon>
        <taxon>Acidocellaceae</taxon>
        <taxon>Acidocella</taxon>
    </lineage>
</organism>
<feature type="region of interest" description="Disordered" evidence="1">
    <location>
        <begin position="1"/>
        <end position="22"/>
    </location>
</feature>
<name>A0A0D6PLX3_9PROT</name>
<evidence type="ECO:0000313" key="3">
    <source>
        <dbReference type="Proteomes" id="UP000032668"/>
    </source>
</evidence>
<dbReference type="AlphaFoldDB" id="A0A0D6PLX3"/>
<dbReference type="Proteomes" id="UP000032668">
    <property type="component" value="Unassembled WGS sequence"/>
</dbReference>
<gene>
    <name evidence="2" type="ORF">Aam_189_008</name>
</gene>
<accession>A0A0D6PLX3</accession>
<evidence type="ECO:0000313" key="2">
    <source>
        <dbReference type="EMBL" id="GAN82238.1"/>
    </source>
</evidence>
<keyword evidence="3" id="KW-1185">Reference proteome</keyword>
<protein>
    <submittedName>
        <fullName evidence="2">Uncharacterized protein</fullName>
    </submittedName>
</protein>
<reference evidence="2 3" key="1">
    <citation type="submission" date="2012-11" db="EMBL/GenBank/DDBJ databases">
        <title>Whole genome sequence of Acidocella aminolytica 101 = DSM 11237.</title>
        <authorList>
            <person name="Azuma Y."/>
            <person name="Higashiura N."/>
            <person name="Hirakawa H."/>
            <person name="Matsushita K."/>
        </authorList>
    </citation>
    <scope>NUCLEOTIDE SEQUENCE [LARGE SCALE GENOMIC DNA]</scope>
    <source>
        <strain evidence="3">101 / DSM 11237</strain>
    </source>
</reference>
<evidence type="ECO:0000256" key="1">
    <source>
        <dbReference type="SAM" id="MobiDB-lite"/>
    </source>
</evidence>
<dbReference type="EMBL" id="BANC01000186">
    <property type="protein sequence ID" value="GAN82238.1"/>
    <property type="molecule type" value="Genomic_DNA"/>
</dbReference>
<comment type="caution">
    <text evidence="2">The sequence shown here is derived from an EMBL/GenBank/DDBJ whole genome shotgun (WGS) entry which is preliminary data.</text>
</comment>
<proteinExistence type="predicted"/>